<proteinExistence type="predicted"/>
<feature type="region of interest" description="Disordered" evidence="1">
    <location>
        <begin position="1"/>
        <end position="39"/>
    </location>
</feature>
<protein>
    <submittedName>
        <fullName evidence="2">Uncharacterized protein</fullName>
    </submittedName>
</protein>
<evidence type="ECO:0000256" key="1">
    <source>
        <dbReference type="SAM" id="MobiDB-lite"/>
    </source>
</evidence>
<sequence length="419" mass="47944">MLQEHPTQIQPRSSSTRGEAQDDLQQDLNSSTSNHREVDADVSRILIDLANQVTSPKANEASVFKRRVSSRGDIKASLPIKTDTNLHLHQERSQPDPIMLLAAAAAVIDDEGKYKGRSYERREIRLYGRHGTTKRKSFTYGSNDDSDGRSSSSMLHRRYSERRHRYSRPSLSGHSGVFSSDTWNTPSSNHHIKEDEEVRGTHESQSEGTHAFSWQYLSMKQNPRIKRNAMHAYITYMIYTDMAHEQQRVRPDSNHTTTKTVYTTQQQQQQTPSRYHHTEDIATSDYGGLTMHHHHHHHQQQQQQQHDWYQQQSYRLPPSPRQQPSQQQQQQQQPQTQPSMRSTSPPMAAMSNESIIIRPLTDFLFKKDNNANRSSSNITTAASASTASTIVPPLSQPSSSLQQLPSLVGSKSNRYFDYE</sequence>
<feature type="compositionally biased region" description="Basic residues" evidence="1">
    <location>
        <begin position="155"/>
        <end position="167"/>
    </location>
</feature>
<comment type="caution">
    <text evidence="2">The sequence shown here is derived from an EMBL/GenBank/DDBJ whole genome shotgun (WGS) entry which is preliminary data.</text>
</comment>
<feature type="compositionally biased region" description="Low complexity" evidence="1">
    <location>
        <begin position="300"/>
        <end position="347"/>
    </location>
</feature>
<evidence type="ECO:0000313" key="3">
    <source>
        <dbReference type="Proteomes" id="UP001304243"/>
    </source>
</evidence>
<evidence type="ECO:0000313" key="2">
    <source>
        <dbReference type="EMBL" id="KAK4509782.1"/>
    </source>
</evidence>
<reference evidence="2 3" key="1">
    <citation type="submission" date="2022-11" db="EMBL/GenBank/DDBJ databases">
        <title>Mucor velutinosus strain NIH1002 WGS.</title>
        <authorList>
            <person name="Subramanian P."/>
            <person name="Mullikin J.C."/>
            <person name="Segre J.A."/>
            <person name="Zelazny A.M."/>
        </authorList>
    </citation>
    <scope>NUCLEOTIDE SEQUENCE [LARGE SCALE GENOMIC DNA]</scope>
    <source>
        <strain evidence="2 3">NIH1002</strain>
    </source>
</reference>
<dbReference type="GeneID" id="89950771"/>
<feature type="region of interest" description="Disordered" evidence="1">
    <location>
        <begin position="127"/>
        <end position="207"/>
    </location>
</feature>
<gene>
    <name evidence="2" type="ORF">ATC70_007085</name>
</gene>
<feature type="compositionally biased region" description="Basic residues" evidence="1">
    <location>
        <begin position="127"/>
        <end position="137"/>
    </location>
</feature>
<keyword evidence="3" id="KW-1185">Reference proteome</keyword>
<feature type="compositionally biased region" description="Low complexity" evidence="1">
    <location>
        <begin position="256"/>
        <end position="271"/>
    </location>
</feature>
<name>A0AAN7HWG2_9FUNG</name>
<feature type="region of interest" description="Disordered" evidence="1">
    <location>
        <begin position="247"/>
        <end position="347"/>
    </location>
</feature>
<feature type="compositionally biased region" description="Polar residues" evidence="1">
    <location>
        <begin position="169"/>
        <end position="189"/>
    </location>
</feature>
<feature type="compositionally biased region" description="Basic and acidic residues" evidence="1">
    <location>
        <begin position="191"/>
        <end position="205"/>
    </location>
</feature>
<organism evidence="2 3">
    <name type="scientific">Mucor velutinosus</name>
    <dbReference type="NCBI Taxonomy" id="708070"/>
    <lineage>
        <taxon>Eukaryota</taxon>
        <taxon>Fungi</taxon>
        <taxon>Fungi incertae sedis</taxon>
        <taxon>Mucoromycota</taxon>
        <taxon>Mucoromycotina</taxon>
        <taxon>Mucoromycetes</taxon>
        <taxon>Mucorales</taxon>
        <taxon>Mucorineae</taxon>
        <taxon>Mucoraceae</taxon>
        <taxon>Mucor</taxon>
    </lineage>
</organism>
<feature type="compositionally biased region" description="Polar residues" evidence="1">
    <location>
        <begin position="1"/>
        <end position="18"/>
    </location>
</feature>
<dbReference type="AlphaFoldDB" id="A0AAN7HWG2"/>
<accession>A0AAN7HWG2</accession>
<dbReference type="Proteomes" id="UP001304243">
    <property type="component" value="Unassembled WGS sequence"/>
</dbReference>
<dbReference type="EMBL" id="JASEJX010000038">
    <property type="protein sequence ID" value="KAK4509782.1"/>
    <property type="molecule type" value="Genomic_DNA"/>
</dbReference>
<dbReference type="RefSeq" id="XP_064676448.1">
    <property type="nucleotide sequence ID" value="XM_064826350.1"/>
</dbReference>